<feature type="binding site" description="axial binding residue" evidence="5">
    <location>
        <position position="467"/>
    </location>
    <ligand>
        <name>heme</name>
        <dbReference type="ChEBI" id="CHEBI:30413"/>
    </ligand>
    <ligandPart>
        <name>Fe</name>
        <dbReference type="ChEBI" id="CHEBI:18248"/>
    </ligandPart>
</feature>
<proteinExistence type="inferred from homology"/>
<dbReference type="AlphaFoldDB" id="A0A0B7K4E7"/>
<dbReference type="InterPro" id="IPR050121">
    <property type="entry name" value="Cytochrome_P450_monoxygenase"/>
</dbReference>
<sequence length="526" mass="60018">MLALISVIGLLALGLFSLVLQHVYVYLRDAKGLRKFPGMTPLAPFTNIPYLRVSGQGRRFKAVYEAHQKLGPVVRVGPNSVSFSDPVAIKDIYGHGSPVTKDTFYDNVAGSHRHLADVSDKHDHSRKRRVLAAAYSQAGLESWEHIVFSRTRALVDQYDKACISPEYHSSPHAIPSTSDPNKTKGYINHRQWMNIFAQDAICQIGMSADLHMLEKGTDTITIEAHNGKKITVGYRASLWGGHKIQRNFAWSHDWYKRMAKLTSWHPGWAHNKNYDAMVYYLTRKRLERYNKGEKLDDFFTYLFEDKYGNPNMYPMGELAAEASIMMNAGSDTTAIALTNVLYWLLKNPDAFAKLREELDAVLDPDEPVAPFDRVKHLPYLRACLDESMRLTPPNTMNIPRITPPQGLSVMGYWIPGRTTVHCSTYTIHRNPKIFVEPLAYKPERWLGEDGKDLQQHFLTFSAGARGCIGRNITYMEQTIVLASLIFRFDFSLMSDDWVLEQEESFTCSPSDFPIRVRRRDFENLKA</sequence>
<dbReference type="GO" id="GO:0005506">
    <property type="term" value="F:iron ion binding"/>
    <property type="evidence" value="ECO:0007669"/>
    <property type="project" value="InterPro"/>
</dbReference>
<evidence type="ECO:0000256" key="3">
    <source>
        <dbReference type="ARBA" id="ARBA00022723"/>
    </source>
</evidence>
<evidence type="ECO:0000256" key="6">
    <source>
        <dbReference type="RuleBase" id="RU000461"/>
    </source>
</evidence>
<evidence type="ECO:0000256" key="1">
    <source>
        <dbReference type="ARBA" id="ARBA00001971"/>
    </source>
</evidence>
<gene>
    <name evidence="7" type="ORF">BN869_000008301_1</name>
</gene>
<dbReference type="InterPro" id="IPR002401">
    <property type="entry name" value="Cyt_P450_E_grp-I"/>
</dbReference>
<evidence type="ECO:0000313" key="7">
    <source>
        <dbReference type="EMBL" id="CEO52243.1"/>
    </source>
</evidence>
<evidence type="ECO:0008006" key="8">
    <source>
        <dbReference type="Google" id="ProtNLM"/>
    </source>
</evidence>
<dbReference type="SUPFAM" id="SSF48264">
    <property type="entry name" value="Cytochrome P450"/>
    <property type="match status" value="1"/>
</dbReference>
<dbReference type="EMBL" id="CDPU01000027">
    <property type="protein sequence ID" value="CEO52243.1"/>
    <property type="molecule type" value="Genomic_DNA"/>
</dbReference>
<dbReference type="InterPro" id="IPR036396">
    <property type="entry name" value="Cyt_P450_sf"/>
</dbReference>
<dbReference type="CDD" id="cd11061">
    <property type="entry name" value="CYP67-like"/>
    <property type="match status" value="1"/>
</dbReference>
<dbReference type="PRINTS" id="PR00463">
    <property type="entry name" value="EP450I"/>
</dbReference>
<evidence type="ECO:0000256" key="5">
    <source>
        <dbReference type="PIRSR" id="PIRSR602401-1"/>
    </source>
</evidence>
<dbReference type="GO" id="GO:0020037">
    <property type="term" value="F:heme binding"/>
    <property type="evidence" value="ECO:0007669"/>
    <property type="project" value="InterPro"/>
</dbReference>
<dbReference type="PROSITE" id="PS00086">
    <property type="entry name" value="CYTOCHROME_P450"/>
    <property type="match status" value="1"/>
</dbReference>
<keyword evidence="2 5" id="KW-0349">Heme</keyword>
<dbReference type="PANTHER" id="PTHR24305:SF172">
    <property type="entry name" value="P450, PUTATIVE (EUROFUNG)-RELATED"/>
    <property type="match status" value="1"/>
</dbReference>
<dbReference type="InterPro" id="IPR001128">
    <property type="entry name" value="Cyt_P450"/>
</dbReference>
<keyword evidence="6" id="KW-0560">Oxidoreductase</keyword>
<dbReference type="PRINTS" id="PR00385">
    <property type="entry name" value="P450"/>
</dbReference>
<protein>
    <recommendedName>
        <fullName evidence="8">Cytochrome P450 monooxygenase</fullName>
    </recommendedName>
</protein>
<dbReference type="GO" id="GO:0004497">
    <property type="term" value="F:monooxygenase activity"/>
    <property type="evidence" value="ECO:0007669"/>
    <property type="project" value="UniProtKB-KW"/>
</dbReference>
<dbReference type="Gene3D" id="1.10.630.10">
    <property type="entry name" value="Cytochrome P450"/>
    <property type="match status" value="1"/>
</dbReference>
<name>A0A0B7K4E7_BIOOC</name>
<dbReference type="InterPro" id="IPR017972">
    <property type="entry name" value="Cyt_P450_CS"/>
</dbReference>
<evidence type="ECO:0000256" key="4">
    <source>
        <dbReference type="ARBA" id="ARBA00023004"/>
    </source>
</evidence>
<keyword evidence="6" id="KW-0503">Monooxygenase</keyword>
<organism evidence="7">
    <name type="scientific">Bionectria ochroleuca</name>
    <name type="common">Gliocladium roseum</name>
    <dbReference type="NCBI Taxonomy" id="29856"/>
    <lineage>
        <taxon>Eukaryota</taxon>
        <taxon>Fungi</taxon>
        <taxon>Dikarya</taxon>
        <taxon>Ascomycota</taxon>
        <taxon>Pezizomycotina</taxon>
        <taxon>Sordariomycetes</taxon>
        <taxon>Hypocreomycetidae</taxon>
        <taxon>Hypocreales</taxon>
        <taxon>Bionectriaceae</taxon>
        <taxon>Clonostachys</taxon>
    </lineage>
</organism>
<dbReference type="Pfam" id="PF00067">
    <property type="entry name" value="p450"/>
    <property type="match status" value="1"/>
</dbReference>
<keyword evidence="4 5" id="KW-0408">Iron</keyword>
<reference evidence="7" key="1">
    <citation type="submission" date="2015-01" db="EMBL/GenBank/DDBJ databases">
        <authorList>
            <person name="Durling Mikael"/>
        </authorList>
    </citation>
    <scope>NUCLEOTIDE SEQUENCE</scope>
</reference>
<evidence type="ECO:0000256" key="2">
    <source>
        <dbReference type="ARBA" id="ARBA00022617"/>
    </source>
</evidence>
<dbReference type="GO" id="GO:0016705">
    <property type="term" value="F:oxidoreductase activity, acting on paired donors, with incorporation or reduction of molecular oxygen"/>
    <property type="evidence" value="ECO:0007669"/>
    <property type="project" value="InterPro"/>
</dbReference>
<accession>A0A0B7K4E7</accession>
<comment type="similarity">
    <text evidence="6">Belongs to the cytochrome P450 family.</text>
</comment>
<keyword evidence="3 5" id="KW-0479">Metal-binding</keyword>
<comment type="cofactor">
    <cofactor evidence="1 5">
        <name>heme</name>
        <dbReference type="ChEBI" id="CHEBI:30413"/>
    </cofactor>
</comment>
<dbReference type="PANTHER" id="PTHR24305">
    <property type="entry name" value="CYTOCHROME P450"/>
    <property type="match status" value="1"/>
</dbReference>